<proteinExistence type="predicted"/>
<reference evidence="4" key="1">
    <citation type="submission" date="2021-11" db="EMBL/GenBank/DDBJ databases">
        <title>Cultivation dependent microbiological survey of springs from the worlds oldest radium mine currently devoted to the extraction of radon-saturated water.</title>
        <authorList>
            <person name="Kapinusova G."/>
            <person name="Smrhova T."/>
            <person name="Strejcek M."/>
            <person name="Suman J."/>
            <person name="Jani K."/>
            <person name="Pajer P."/>
            <person name="Uhlik O."/>
        </authorList>
    </citation>
    <scope>NUCLEOTIDE SEQUENCE [LARGE SCALE GENOMIC DNA]</scope>
    <source>
        <strain evidence="4">J379</strain>
    </source>
</reference>
<dbReference type="Proteomes" id="UP001058860">
    <property type="component" value="Chromosome"/>
</dbReference>
<feature type="region of interest" description="Disordered" evidence="1">
    <location>
        <begin position="992"/>
        <end position="1011"/>
    </location>
</feature>
<evidence type="ECO:0000313" key="3">
    <source>
        <dbReference type="EMBL" id="UUY04161.1"/>
    </source>
</evidence>
<evidence type="ECO:0000256" key="2">
    <source>
        <dbReference type="SAM" id="SignalP"/>
    </source>
</evidence>
<sequence length="1011" mass="105430">MLASALVVLVVLALPIAASAKVTFTSVVAKPIAPSSKCTTLEDVPTITQAGKAADFCVALATSGGADPQLGDLPGLGDDLKNLTLALPLGQAASVKAAPLCPRPTFLSKKGCPSVSQVGELSLAVDVLGAGRIDERLLQGKVFNLEPQGTEGTRLGLSVNVVIGPLNVEGVIHLETEARLRPSDNGLESVTLNNPRDLEGIPLELRRLNLRLWGDKADHPTMQTSFMTSPTTCTPAVTRVTGESYAGITSTAQTSFTPTGCDKLGLTPDGIFESGRVADEPGELTSGVTLPAADGGLAQSHIRKTTVVLPEGFELSPTVGNRPGFTGCDDAQLGKGELGPATCPAASQIGTVAIRSPLLLNDELPGRIYLANPKPGEAKVRFFVVAEAGPERDAVRLKIVARTIIDPNTGQLTTVLDDLPPTPFTTFRFSFFGGENGSIKMPRACGTYTADTILEPWNGTPTKTVKTSVSVDQGCRDPEPFAPELAASVSPDTAASATSLTTVFTRPAGHGRMRSMVVDLPTGLTGRLTAAAQCPLALAATGSCGDDSRIGRVRALAGGGPAPKPLTGDVYLTEGPGGALAGLNIVVDVKVGPLDFGRVITQATIEVEQDTSLRLIVPEIPLRQQGVEANIRQLEVVLDRAGFNVNATSCAPKTFTGSITSDTGAVASVSSPYQPTGCENLPFGPKIEATIAGGPNETKENGHPSLDVVVSQTPGQANSSKMEVVLPEGLAPDGARLQSICPLEVYEQNACPPETVKGSATAYTPLLPKQLSGPVTFVKIPGEPLPGLRIKLQGAISLDLTGRVRFGDRNRVVNVIDPIPDTPLSRFELSLKTGPNAMLVATKDLCQSKTNTIDGTAWSHAGGQTAIKAEANVVDCAPAGTLKLGSLRSGRPTLDLRVNGGRTRVTTAQLVVPSGLEFQRAAIVKKRLKITATGLKKGSKARVTVSGQSIKVTVPSGQSATVLRVRMSSGGLRASTRLRKRGRPQLTFRLNTTTADKKSSRASLRVRPAAR</sequence>
<evidence type="ECO:0000256" key="1">
    <source>
        <dbReference type="SAM" id="MobiDB-lite"/>
    </source>
</evidence>
<dbReference type="RefSeq" id="WP_353864653.1">
    <property type="nucleotide sequence ID" value="NZ_CP088295.1"/>
</dbReference>
<feature type="signal peptide" evidence="2">
    <location>
        <begin position="1"/>
        <end position="20"/>
    </location>
</feature>
<name>A0ABY5PHL7_9ACTN</name>
<evidence type="ECO:0000313" key="4">
    <source>
        <dbReference type="Proteomes" id="UP001058860"/>
    </source>
</evidence>
<keyword evidence="2" id="KW-0732">Signal</keyword>
<protein>
    <submittedName>
        <fullName evidence="3">Uncharacterized protein</fullName>
    </submittedName>
</protein>
<organism evidence="3 4">
    <name type="scientific">Svornostia abyssi</name>
    <dbReference type="NCBI Taxonomy" id="2898438"/>
    <lineage>
        <taxon>Bacteria</taxon>
        <taxon>Bacillati</taxon>
        <taxon>Actinomycetota</taxon>
        <taxon>Thermoleophilia</taxon>
        <taxon>Solirubrobacterales</taxon>
        <taxon>Baekduiaceae</taxon>
        <taxon>Svornostia</taxon>
    </lineage>
</organism>
<gene>
    <name evidence="3" type="ORF">LRS13_01130</name>
</gene>
<feature type="chain" id="PRO_5045071442" evidence="2">
    <location>
        <begin position="21"/>
        <end position="1011"/>
    </location>
</feature>
<keyword evidence="4" id="KW-1185">Reference proteome</keyword>
<dbReference type="EMBL" id="CP088295">
    <property type="protein sequence ID" value="UUY04161.1"/>
    <property type="molecule type" value="Genomic_DNA"/>
</dbReference>
<accession>A0ABY5PHL7</accession>